<evidence type="ECO:0000313" key="3">
    <source>
        <dbReference type="Proteomes" id="UP000672032"/>
    </source>
</evidence>
<dbReference type="EMBL" id="CP063409">
    <property type="protein sequence ID" value="QSZ35656.1"/>
    <property type="molecule type" value="Genomic_DNA"/>
</dbReference>
<keyword evidence="3" id="KW-1185">Reference proteome</keyword>
<proteinExistence type="predicted"/>
<evidence type="ECO:0000256" key="1">
    <source>
        <dbReference type="SAM" id="MobiDB-lite"/>
    </source>
</evidence>
<name>A0A8A3PLA2_9HELO</name>
<dbReference type="Proteomes" id="UP000672032">
    <property type="component" value="Chromosome 5"/>
</dbReference>
<feature type="region of interest" description="Disordered" evidence="1">
    <location>
        <begin position="1"/>
        <end position="36"/>
    </location>
</feature>
<gene>
    <name evidence="2" type="ORF">DSL72_008526</name>
</gene>
<accession>A0A8A3PLA2</accession>
<sequence>MATKADHMSSGDCPVLIPPDTKANSMNKSRTLRLDK</sequence>
<dbReference type="AlphaFoldDB" id="A0A8A3PLA2"/>
<organism evidence="2 3">
    <name type="scientific">Monilinia vaccinii-corymbosi</name>
    <dbReference type="NCBI Taxonomy" id="61207"/>
    <lineage>
        <taxon>Eukaryota</taxon>
        <taxon>Fungi</taxon>
        <taxon>Dikarya</taxon>
        <taxon>Ascomycota</taxon>
        <taxon>Pezizomycotina</taxon>
        <taxon>Leotiomycetes</taxon>
        <taxon>Helotiales</taxon>
        <taxon>Sclerotiniaceae</taxon>
        <taxon>Monilinia</taxon>
    </lineage>
</organism>
<protein>
    <submittedName>
        <fullName evidence="2">Uncharacterized protein</fullName>
    </submittedName>
</protein>
<reference evidence="2" key="1">
    <citation type="submission" date="2020-10" db="EMBL/GenBank/DDBJ databases">
        <title>Genome Sequence of Monilinia vaccinii-corymbosi Sheds Light on Mummy Berry Disease Infection of Blueberry and Mating Type.</title>
        <authorList>
            <person name="Yow A.G."/>
            <person name="Zhang Y."/>
            <person name="Bansal K."/>
            <person name="Eacker S.M."/>
            <person name="Sullivan S."/>
            <person name="Liachko I."/>
            <person name="Cubeta M.A."/>
            <person name="Rollins J.A."/>
            <person name="Ashrafi H."/>
        </authorList>
    </citation>
    <scope>NUCLEOTIDE SEQUENCE</scope>
    <source>
        <strain evidence="2">RL-1</strain>
    </source>
</reference>
<evidence type="ECO:0000313" key="2">
    <source>
        <dbReference type="EMBL" id="QSZ35656.1"/>
    </source>
</evidence>